<dbReference type="Proteomes" id="UP000548685">
    <property type="component" value="Unassembled WGS sequence"/>
</dbReference>
<reference evidence="1 2" key="1">
    <citation type="submission" date="2020-08" db="EMBL/GenBank/DDBJ databases">
        <title>Genomic Encyclopedia of Type Strains, Phase IV (KMG-IV): sequencing the most valuable type-strain genomes for metagenomic binning, comparative biology and taxonomic classification.</title>
        <authorList>
            <person name="Goeker M."/>
        </authorList>
    </citation>
    <scope>NUCLEOTIDE SEQUENCE [LARGE SCALE GENOMIC DNA]</scope>
    <source>
        <strain evidence="1 2">DSM 8510</strain>
    </source>
</reference>
<comment type="caution">
    <text evidence="1">The sequence shown here is derived from an EMBL/GenBank/DDBJ whole genome shotgun (WGS) entry which is preliminary data.</text>
</comment>
<accession>A0ABR6HX10</accession>
<evidence type="ECO:0000313" key="2">
    <source>
        <dbReference type="Proteomes" id="UP000548685"/>
    </source>
</evidence>
<sequence>MPAAVPMKSTTIGGLEGLAALGLTSFASELL</sequence>
<protein>
    <submittedName>
        <fullName evidence="1">Uncharacterized protein</fullName>
    </submittedName>
</protein>
<proteinExistence type="predicted"/>
<evidence type="ECO:0000313" key="1">
    <source>
        <dbReference type="EMBL" id="MBB3775191.1"/>
    </source>
</evidence>
<name>A0ABR6HX10_9SPHN</name>
<gene>
    <name evidence="1" type="ORF">FHS52_001134</name>
</gene>
<dbReference type="EMBL" id="JACICE010000001">
    <property type="protein sequence ID" value="MBB3775191.1"/>
    <property type="molecule type" value="Genomic_DNA"/>
</dbReference>
<organism evidence="1 2">
    <name type="scientific">Erythrobacter ramosus</name>
    <dbReference type="NCBI Taxonomy" id="35811"/>
    <lineage>
        <taxon>Bacteria</taxon>
        <taxon>Pseudomonadati</taxon>
        <taxon>Pseudomonadota</taxon>
        <taxon>Alphaproteobacteria</taxon>
        <taxon>Sphingomonadales</taxon>
        <taxon>Erythrobacteraceae</taxon>
        <taxon>Erythrobacter/Porphyrobacter group</taxon>
        <taxon>Erythrobacter</taxon>
    </lineage>
</organism>
<keyword evidence="2" id="KW-1185">Reference proteome</keyword>